<protein>
    <submittedName>
        <fullName evidence="2">MEI2-like 2</fullName>
    </submittedName>
</protein>
<sequence length="143" mass="16512">MKRPLIFILSLREAQSLLLTFESMIERNTTNTLNGDGFRGFANISSQQTSKRGGFSPNPNTRGRFNQGRGGYRGGRFERNNNYRGRGGRSSFVRCQICQKDGHTADRNYSRFDQSYTYSQNNNFRTQPVYFTLIQNVYSLTHK</sequence>
<evidence type="ECO:0000256" key="1">
    <source>
        <dbReference type="SAM" id="SignalP"/>
    </source>
</evidence>
<reference evidence="3" key="1">
    <citation type="journal article" date="2019" name="Curr. Biol.">
        <title>Genome Sequence of Striga asiatica Provides Insight into the Evolution of Plant Parasitism.</title>
        <authorList>
            <person name="Yoshida S."/>
            <person name="Kim S."/>
            <person name="Wafula E.K."/>
            <person name="Tanskanen J."/>
            <person name="Kim Y.M."/>
            <person name="Honaas L."/>
            <person name="Yang Z."/>
            <person name="Spallek T."/>
            <person name="Conn C.E."/>
            <person name="Ichihashi Y."/>
            <person name="Cheong K."/>
            <person name="Cui S."/>
            <person name="Der J.P."/>
            <person name="Gundlach H."/>
            <person name="Jiao Y."/>
            <person name="Hori C."/>
            <person name="Ishida J.K."/>
            <person name="Kasahara H."/>
            <person name="Kiba T."/>
            <person name="Kim M.S."/>
            <person name="Koo N."/>
            <person name="Laohavisit A."/>
            <person name="Lee Y.H."/>
            <person name="Lumba S."/>
            <person name="McCourt P."/>
            <person name="Mortimer J.C."/>
            <person name="Mutuku J.M."/>
            <person name="Nomura T."/>
            <person name="Sasaki-Sekimoto Y."/>
            <person name="Seto Y."/>
            <person name="Wang Y."/>
            <person name="Wakatake T."/>
            <person name="Sakakibara H."/>
            <person name="Demura T."/>
            <person name="Yamaguchi S."/>
            <person name="Yoneyama K."/>
            <person name="Manabe R.I."/>
            <person name="Nelson D.C."/>
            <person name="Schulman A.H."/>
            <person name="Timko M.P."/>
            <person name="dePamphilis C.W."/>
            <person name="Choi D."/>
            <person name="Shirasu K."/>
        </authorList>
    </citation>
    <scope>NUCLEOTIDE SEQUENCE [LARGE SCALE GENOMIC DNA]</scope>
    <source>
        <strain evidence="3">cv. UVA1</strain>
    </source>
</reference>
<organism evidence="2 3">
    <name type="scientific">Striga asiatica</name>
    <name type="common">Asiatic witchweed</name>
    <name type="synonym">Buchnera asiatica</name>
    <dbReference type="NCBI Taxonomy" id="4170"/>
    <lineage>
        <taxon>Eukaryota</taxon>
        <taxon>Viridiplantae</taxon>
        <taxon>Streptophyta</taxon>
        <taxon>Embryophyta</taxon>
        <taxon>Tracheophyta</taxon>
        <taxon>Spermatophyta</taxon>
        <taxon>Magnoliopsida</taxon>
        <taxon>eudicotyledons</taxon>
        <taxon>Gunneridae</taxon>
        <taxon>Pentapetalae</taxon>
        <taxon>asterids</taxon>
        <taxon>lamiids</taxon>
        <taxon>Lamiales</taxon>
        <taxon>Orobanchaceae</taxon>
        <taxon>Buchnereae</taxon>
        <taxon>Striga</taxon>
    </lineage>
</organism>
<accession>A0A5A7PGP7</accession>
<proteinExistence type="predicted"/>
<keyword evidence="3" id="KW-1185">Reference proteome</keyword>
<dbReference type="Proteomes" id="UP000325081">
    <property type="component" value="Unassembled WGS sequence"/>
</dbReference>
<dbReference type="AlphaFoldDB" id="A0A5A7PGP7"/>
<evidence type="ECO:0000313" key="2">
    <source>
        <dbReference type="EMBL" id="GER31939.1"/>
    </source>
</evidence>
<feature type="chain" id="PRO_5022944144" evidence="1">
    <location>
        <begin position="17"/>
        <end position="143"/>
    </location>
</feature>
<keyword evidence="1" id="KW-0732">Signal</keyword>
<name>A0A5A7PGP7_STRAF</name>
<comment type="caution">
    <text evidence="2">The sequence shown here is derived from an EMBL/GenBank/DDBJ whole genome shotgun (WGS) entry which is preliminary data.</text>
</comment>
<gene>
    <name evidence="2" type="ORF">STAS_07986</name>
</gene>
<dbReference type="EMBL" id="BKCP01004517">
    <property type="protein sequence ID" value="GER31939.1"/>
    <property type="molecule type" value="Genomic_DNA"/>
</dbReference>
<evidence type="ECO:0000313" key="3">
    <source>
        <dbReference type="Proteomes" id="UP000325081"/>
    </source>
</evidence>
<feature type="signal peptide" evidence="1">
    <location>
        <begin position="1"/>
        <end position="16"/>
    </location>
</feature>